<gene>
    <name evidence="1" type="ORF">CLF_102424</name>
</gene>
<dbReference type="Proteomes" id="UP000008909">
    <property type="component" value="Unassembled WGS sequence"/>
</dbReference>
<reference evidence="1" key="1">
    <citation type="journal article" date="2011" name="Genome Biol.">
        <title>The draft genome of the carcinogenic human liver fluke Clonorchis sinensis.</title>
        <authorList>
            <person name="Wang X."/>
            <person name="Chen W."/>
            <person name="Huang Y."/>
            <person name="Sun J."/>
            <person name="Men J."/>
            <person name="Liu H."/>
            <person name="Luo F."/>
            <person name="Guo L."/>
            <person name="Lv X."/>
            <person name="Deng C."/>
            <person name="Zhou C."/>
            <person name="Fan Y."/>
            <person name="Li X."/>
            <person name="Huang L."/>
            <person name="Hu Y."/>
            <person name="Liang C."/>
            <person name="Hu X."/>
            <person name="Xu J."/>
            <person name="Yu X."/>
        </authorList>
    </citation>
    <scope>NUCLEOTIDE SEQUENCE [LARGE SCALE GENOMIC DNA]</scope>
    <source>
        <strain evidence="1">Henan</strain>
    </source>
</reference>
<sequence length="461" mass="51845">MDATISFLPCYPKLPDIPGLIVGGKPTLGVEFCNSTFRSLVNRRQEQDSWNQKEQKELDLAGFCRWVVNFRPVMQLAELINRRISAIKEVELLVVETDQVQVSIFGFKILLNVFLKKASIAEMNARDVYSSLDRIHSVKEKDQDPEDSDPSLEIIEIGNYLNMLTHACTTFKSDGIQIVRIDGPVYLSGVEASNPAASKARSAVVQQILNVAEKSQNKVPVPQNIEFVSSYEASTKKAIYDLYFYPVSDYRISARVQKDKKWLVWESIPSESSEEYQKIKDGVIEDMRRHIEKTPFARSMITLKVEKILPNYVHEVFVELRMTFDLIGTIQTIGYSALGQLAREPKMAISSALKSFTWDEAGVVQIILDGEHAEIRSTRIVCGDVFKPFAGILVEPKPHSMEEHMEHHMAGQGHGTGDNGKHGEAYMQWHVTKAKEDESDGSAATTPLSILILVTLLLTQI</sequence>
<accession>G7Y7W8</accession>
<evidence type="ECO:0000313" key="2">
    <source>
        <dbReference type="Proteomes" id="UP000008909"/>
    </source>
</evidence>
<proteinExistence type="predicted"/>
<protein>
    <submittedName>
        <fullName evidence="1">Uncharacterized protein</fullName>
    </submittedName>
</protein>
<keyword evidence="2" id="KW-1185">Reference proteome</keyword>
<organism evidence="1 2">
    <name type="scientific">Clonorchis sinensis</name>
    <name type="common">Chinese liver fluke</name>
    <dbReference type="NCBI Taxonomy" id="79923"/>
    <lineage>
        <taxon>Eukaryota</taxon>
        <taxon>Metazoa</taxon>
        <taxon>Spiralia</taxon>
        <taxon>Lophotrochozoa</taxon>
        <taxon>Platyhelminthes</taxon>
        <taxon>Trematoda</taxon>
        <taxon>Digenea</taxon>
        <taxon>Opisthorchiida</taxon>
        <taxon>Opisthorchiata</taxon>
        <taxon>Opisthorchiidae</taxon>
        <taxon>Clonorchis</taxon>
    </lineage>
</organism>
<name>G7Y7W8_CLOSI</name>
<evidence type="ECO:0000313" key="1">
    <source>
        <dbReference type="EMBL" id="GAA49053.1"/>
    </source>
</evidence>
<dbReference type="AlphaFoldDB" id="G7Y7W8"/>
<reference key="2">
    <citation type="submission" date="2011-10" db="EMBL/GenBank/DDBJ databases">
        <title>The genome and transcriptome sequence of Clonorchis sinensis provide insights into the carcinogenic liver fluke.</title>
        <authorList>
            <person name="Wang X."/>
            <person name="Huang Y."/>
            <person name="Chen W."/>
            <person name="Liu H."/>
            <person name="Guo L."/>
            <person name="Chen Y."/>
            <person name="Luo F."/>
            <person name="Zhou W."/>
            <person name="Sun J."/>
            <person name="Mao Q."/>
            <person name="Liang P."/>
            <person name="Zhou C."/>
            <person name="Tian Y."/>
            <person name="Men J."/>
            <person name="Lv X."/>
            <person name="Huang L."/>
            <person name="Zhou J."/>
            <person name="Hu Y."/>
            <person name="Li R."/>
            <person name="Zhang F."/>
            <person name="Lei H."/>
            <person name="Li X."/>
            <person name="Hu X."/>
            <person name="Liang C."/>
            <person name="Xu J."/>
            <person name="Wu Z."/>
            <person name="Yu X."/>
        </authorList>
    </citation>
    <scope>NUCLEOTIDE SEQUENCE</scope>
    <source>
        <strain>Henan</strain>
    </source>
</reference>
<dbReference type="EMBL" id="DF142927">
    <property type="protein sequence ID" value="GAA49053.1"/>
    <property type="molecule type" value="Genomic_DNA"/>
</dbReference>